<dbReference type="EMBL" id="RJJC01000001">
    <property type="protein sequence ID" value="RNJ26060.1"/>
    <property type="molecule type" value="Genomic_DNA"/>
</dbReference>
<sequence>MAEADHDVVVVGGGPSGTGAAVFTARYGLDTVVYDRGNAALARAAYVENYPGFPEGIDPATLTQLFHDHLDVAGARRIPDLVESVKRVDGEREGDPARFRVTPADGEAVTARYVVAAAWYDGSYLRPLDASMFETETHHGEEREQLDRDVADDDGTTHIPGLYIAAPTDGRNAQAIVAAGHGAHVARTLIAAEREAEGLSGGLVPEYDWVRPGSTFSGEWADRDRWREWVANERGEDDLSEERAVELRERYIDRAFASSLTDEAVESRKRAGVAALVDRLDTDAVLDAVDDDAIAAYLAEDATADD</sequence>
<keyword evidence="2" id="KW-0560">Oxidoreductase</keyword>
<dbReference type="AlphaFoldDB" id="A0AAJ4UVK9"/>
<dbReference type="InterPro" id="IPR050097">
    <property type="entry name" value="Ferredoxin-NADP_redctase_2"/>
</dbReference>
<dbReference type="SUPFAM" id="SSF51905">
    <property type="entry name" value="FAD/NAD(P)-binding domain"/>
    <property type="match status" value="1"/>
</dbReference>
<dbReference type="InterPro" id="IPR036188">
    <property type="entry name" value="FAD/NAD-bd_sf"/>
</dbReference>
<gene>
    <name evidence="3" type="ORF">Nmn1133_04745</name>
</gene>
<comment type="caution">
    <text evidence="3">The sequence shown here is derived from an EMBL/GenBank/DDBJ whole genome shotgun (WGS) entry which is preliminary data.</text>
</comment>
<dbReference type="RefSeq" id="WP_123123946.1">
    <property type="nucleotide sequence ID" value="NZ_QKNW01000001.1"/>
</dbReference>
<protein>
    <submittedName>
        <fullName evidence="3">Thioredoxin reductase</fullName>
    </submittedName>
</protein>
<keyword evidence="4" id="KW-1185">Reference proteome</keyword>
<dbReference type="PRINTS" id="PR00469">
    <property type="entry name" value="PNDRDTASEII"/>
</dbReference>
<evidence type="ECO:0000256" key="1">
    <source>
        <dbReference type="ARBA" id="ARBA00022630"/>
    </source>
</evidence>
<evidence type="ECO:0000313" key="4">
    <source>
        <dbReference type="Proteomes" id="UP000270581"/>
    </source>
</evidence>
<dbReference type="Gene3D" id="3.50.50.60">
    <property type="entry name" value="FAD/NAD(P)-binding domain"/>
    <property type="match status" value="1"/>
</dbReference>
<organism evidence="3 4">
    <name type="scientific">Halosegnis longus</name>
    <dbReference type="NCBI Taxonomy" id="2216012"/>
    <lineage>
        <taxon>Archaea</taxon>
        <taxon>Methanobacteriati</taxon>
        <taxon>Methanobacteriota</taxon>
        <taxon>Stenosarchaea group</taxon>
        <taxon>Halobacteria</taxon>
        <taxon>Halobacteriales</taxon>
        <taxon>Natronomonadaceae</taxon>
        <taxon>Halosegnis</taxon>
    </lineage>
</organism>
<keyword evidence="1" id="KW-0285">Flavoprotein</keyword>
<accession>A0AAJ4UVK9</accession>
<proteinExistence type="predicted"/>
<reference evidence="3 4" key="1">
    <citation type="submission" date="2018-11" db="EMBL/GenBank/DDBJ databases">
        <title>Genome sequences of Natronomonas sp. CBA1133.</title>
        <authorList>
            <person name="Roh S.W."/>
            <person name="Cha I.-T."/>
        </authorList>
    </citation>
    <scope>NUCLEOTIDE SEQUENCE [LARGE SCALE GENOMIC DNA]</scope>
    <source>
        <strain evidence="3 4">CBA1133</strain>
    </source>
</reference>
<dbReference type="GO" id="GO:0016491">
    <property type="term" value="F:oxidoreductase activity"/>
    <property type="evidence" value="ECO:0007669"/>
    <property type="project" value="UniProtKB-KW"/>
</dbReference>
<name>A0AAJ4UVK9_9EURY</name>
<dbReference type="PANTHER" id="PTHR48105">
    <property type="entry name" value="THIOREDOXIN REDUCTASE 1-RELATED-RELATED"/>
    <property type="match status" value="1"/>
</dbReference>
<evidence type="ECO:0000256" key="2">
    <source>
        <dbReference type="ARBA" id="ARBA00023002"/>
    </source>
</evidence>
<dbReference type="Proteomes" id="UP000270581">
    <property type="component" value="Unassembled WGS sequence"/>
</dbReference>
<evidence type="ECO:0000313" key="3">
    <source>
        <dbReference type="EMBL" id="RNJ26060.1"/>
    </source>
</evidence>